<comment type="caution">
    <text evidence="1">The sequence shown here is derived from an EMBL/GenBank/DDBJ whole genome shotgun (WGS) entry which is preliminary data.</text>
</comment>
<organism evidence="1 2">
    <name type="scientific">Halarchaeum rubridurum</name>
    <dbReference type="NCBI Taxonomy" id="489911"/>
    <lineage>
        <taxon>Archaea</taxon>
        <taxon>Methanobacteriati</taxon>
        <taxon>Methanobacteriota</taxon>
        <taxon>Stenosarchaea group</taxon>
        <taxon>Halobacteria</taxon>
        <taxon>Halobacteriales</taxon>
        <taxon>Halobacteriaceae</taxon>
    </lineage>
</organism>
<evidence type="ECO:0000313" key="2">
    <source>
        <dbReference type="Proteomes" id="UP000614609"/>
    </source>
</evidence>
<protein>
    <submittedName>
        <fullName evidence="1">Uncharacterized protein</fullName>
    </submittedName>
</protein>
<reference evidence="1" key="1">
    <citation type="journal article" date="2014" name="Int. J. Syst. Evol. Microbiol.">
        <title>Complete genome sequence of Corynebacterium casei LMG S-19264T (=DSM 44701T), isolated from a smear-ripened cheese.</title>
        <authorList>
            <consortium name="US DOE Joint Genome Institute (JGI-PGF)"/>
            <person name="Walter F."/>
            <person name="Albersmeier A."/>
            <person name="Kalinowski J."/>
            <person name="Ruckert C."/>
        </authorList>
    </citation>
    <scope>NUCLEOTIDE SEQUENCE</scope>
    <source>
        <strain evidence="1">JCM 16108</strain>
    </source>
</reference>
<evidence type="ECO:0000313" key="1">
    <source>
        <dbReference type="EMBL" id="GGM72335.1"/>
    </source>
</evidence>
<sequence>MLDEVVARLVDEDDVVAGGESLFEFACDHQAGVATAEHSDAHTRTVAEGPLCSSGRQAKVHVWLGASKR</sequence>
<dbReference type="AlphaFoldDB" id="A0A830G3D0"/>
<dbReference type="EMBL" id="BMOO01000005">
    <property type="protein sequence ID" value="GGM72335.1"/>
    <property type="molecule type" value="Genomic_DNA"/>
</dbReference>
<reference evidence="1" key="2">
    <citation type="submission" date="2020-09" db="EMBL/GenBank/DDBJ databases">
        <authorList>
            <person name="Sun Q."/>
            <person name="Ohkuma M."/>
        </authorList>
    </citation>
    <scope>NUCLEOTIDE SEQUENCE</scope>
    <source>
        <strain evidence="1">JCM 16108</strain>
    </source>
</reference>
<proteinExistence type="predicted"/>
<accession>A0A830G3D0</accession>
<gene>
    <name evidence="1" type="ORF">GCM10009017_22850</name>
</gene>
<name>A0A830G3D0_9EURY</name>
<dbReference type="Proteomes" id="UP000614609">
    <property type="component" value="Unassembled WGS sequence"/>
</dbReference>
<keyword evidence="2" id="KW-1185">Reference proteome</keyword>